<dbReference type="InterPro" id="IPR003115">
    <property type="entry name" value="ParB_N"/>
</dbReference>
<dbReference type="GO" id="GO:0005694">
    <property type="term" value="C:chromosome"/>
    <property type="evidence" value="ECO:0007669"/>
    <property type="project" value="TreeGrafter"/>
</dbReference>
<reference evidence="2" key="1">
    <citation type="journal article" date="2014" name="Front. Microbiol.">
        <title>High frequency of phylogenetically diverse reductive dehalogenase-homologous genes in deep subseafloor sedimentary metagenomes.</title>
        <authorList>
            <person name="Kawai M."/>
            <person name="Futagami T."/>
            <person name="Toyoda A."/>
            <person name="Takaki Y."/>
            <person name="Nishi S."/>
            <person name="Hori S."/>
            <person name="Arai W."/>
            <person name="Tsubouchi T."/>
            <person name="Morono Y."/>
            <person name="Uchiyama I."/>
            <person name="Ito T."/>
            <person name="Fujiyama A."/>
            <person name="Inagaki F."/>
            <person name="Takami H."/>
        </authorList>
    </citation>
    <scope>NUCLEOTIDE SEQUENCE</scope>
    <source>
        <strain evidence="2">Expedition CK06-06</strain>
    </source>
</reference>
<feature type="non-terminal residue" evidence="2">
    <location>
        <position position="1"/>
    </location>
</feature>
<dbReference type="InterPro" id="IPR036086">
    <property type="entry name" value="ParB/Sulfiredoxin_sf"/>
</dbReference>
<dbReference type="Pfam" id="PF02195">
    <property type="entry name" value="ParB_N"/>
    <property type="match status" value="1"/>
</dbReference>
<protein>
    <recommendedName>
        <fullName evidence="1">ParB-like N-terminal domain-containing protein</fullName>
    </recommendedName>
</protein>
<dbReference type="AlphaFoldDB" id="X1NJ39"/>
<dbReference type="GO" id="GO:0007059">
    <property type="term" value="P:chromosome segregation"/>
    <property type="evidence" value="ECO:0007669"/>
    <property type="project" value="TreeGrafter"/>
</dbReference>
<evidence type="ECO:0000259" key="1">
    <source>
        <dbReference type="SMART" id="SM00470"/>
    </source>
</evidence>
<proteinExistence type="predicted"/>
<gene>
    <name evidence="2" type="ORF">S06H3_48687</name>
</gene>
<name>X1NJ39_9ZZZZ</name>
<dbReference type="SUPFAM" id="SSF110849">
    <property type="entry name" value="ParB/Sulfiredoxin"/>
    <property type="match status" value="1"/>
</dbReference>
<accession>X1NJ39</accession>
<evidence type="ECO:0000313" key="2">
    <source>
        <dbReference type="EMBL" id="GAI44022.1"/>
    </source>
</evidence>
<organism evidence="2">
    <name type="scientific">marine sediment metagenome</name>
    <dbReference type="NCBI Taxonomy" id="412755"/>
    <lineage>
        <taxon>unclassified sequences</taxon>
        <taxon>metagenomes</taxon>
        <taxon>ecological metagenomes</taxon>
    </lineage>
</organism>
<dbReference type="InterPro" id="IPR050336">
    <property type="entry name" value="Chromosome_partition/occlusion"/>
</dbReference>
<dbReference type="SUPFAM" id="SSF109709">
    <property type="entry name" value="KorB DNA-binding domain-like"/>
    <property type="match status" value="1"/>
</dbReference>
<comment type="caution">
    <text evidence="2">The sequence shown here is derived from an EMBL/GenBank/DDBJ whole genome shotgun (WGS) entry which is preliminary data.</text>
</comment>
<dbReference type="PANTHER" id="PTHR33375">
    <property type="entry name" value="CHROMOSOME-PARTITIONING PROTEIN PARB-RELATED"/>
    <property type="match status" value="1"/>
</dbReference>
<feature type="domain" description="ParB-like N-terminal" evidence="1">
    <location>
        <begin position="33"/>
        <end position="123"/>
    </location>
</feature>
<dbReference type="PANTHER" id="PTHR33375:SF1">
    <property type="entry name" value="CHROMOSOME-PARTITIONING PROTEIN PARB-RELATED"/>
    <property type="match status" value="1"/>
</dbReference>
<dbReference type="Gene3D" id="3.90.1530.10">
    <property type="entry name" value="Conserved hypothetical protein from pyrococcus furiosus pfu- 392566-001, ParB domain"/>
    <property type="match status" value="1"/>
</dbReference>
<sequence length="255" mass="29016">DTYGTMNQLYLQERKEAYQQMGMETKMNLGKLAIVPLDQISFGERRREDYGDLDALINSISKHKLIHPIVVQSDDGEPPYLLVAGGRRYLAFKIMKEKEISCRIYDYPLSEHELKAIELLENVDRKDMSFKEKCELHRDIHNLMVKVHGRKISTTPGAAGWSMSDTAKFLGKSVGTISEDIKLADTMDKVPELEIDKCKDKSEAKKTVERFEATIIRSELAERAEKQLGDAGRKLADAYIIGDFFEEVKKIPDGV</sequence>
<dbReference type="EMBL" id="BARV01030677">
    <property type="protein sequence ID" value="GAI44022.1"/>
    <property type="molecule type" value="Genomic_DNA"/>
</dbReference>
<feature type="non-terminal residue" evidence="2">
    <location>
        <position position="255"/>
    </location>
</feature>
<dbReference type="SMART" id="SM00470">
    <property type="entry name" value="ParB"/>
    <property type="match status" value="1"/>
</dbReference>